<dbReference type="Proteomes" id="UP000013961">
    <property type="component" value="Chromosome"/>
</dbReference>
<gene>
    <name evidence="2" type="ORF">MASS_0220</name>
</gene>
<feature type="compositionally biased region" description="Low complexity" evidence="1">
    <location>
        <begin position="38"/>
        <end position="56"/>
    </location>
</feature>
<protein>
    <submittedName>
        <fullName evidence="2">Uncharacterized protein</fullName>
    </submittedName>
</protein>
<evidence type="ECO:0000313" key="2">
    <source>
        <dbReference type="EMBL" id="AGM26822.1"/>
    </source>
</evidence>
<feature type="compositionally biased region" description="Low complexity" evidence="1">
    <location>
        <begin position="220"/>
        <end position="239"/>
    </location>
</feature>
<feature type="compositionally biased region" description="Basic and acidic residues" evidence="1">
    <location>
        <begin position="57"/>
        <end position="67"/>
    </location>
</feature>
<feature type="compositionally biased region" description="Polar residues" evidence="1">
    <location>
        <begin position="69"/>
        <end position="78"/>
    </location>
</feature>
<dbReference type="KEGG" id="mabb:MASS_0220"/>
<name>A0AB33A507_9MYCO</name>
<organism evidence="2 3">
    <name type="scientific">Mycobacteroides abscessus subsp. bolletii 50594</name>
    <dbReference type="NCBI Taxonomy" id="1303024"/>
    <lineage>
        <taxon>Bacteria</taxon>
        <taxon>Bacillati</taxon>
        <taxon>Actinomycetota</taxon>
        <taxon>Actinomycetes</taxon>
        <taxon>Mycobacteriales</taxon>
        <taxon>Mycobacteriaceae</taxon>
        <taxon>Mycobacteroides</taxon>
        <taxon>Mycobacteroides abscessus</taxon>
    </lineage>
</organism>
<feature type="compositionally biased region" description="Low complexity" evidence="1">
    <location>
        <begin position="326"/>
        <end position="347"/>
    </location>
</feature>
<feature type="compositionally biased region" description="Low complexity" evidence="1">
    <location>
        <begin position="249"/>
        <end position="287"/>
    </location>
</feature>
<feature type="region of interest" description="Disordered" evidence="1">
    <location>
        <begin position="326"/>
        <end position="403"/>
    </location>
</feature>
<feature type="region of interest" description="Disordered" evidence="1">
    <location>
        <begin position="192"/>
        <end position="302"/>
    </location>
</feature>
<dbReference type="AlphaFoldDB" id="A0AB33A507"/>
<evidence type="ECO:0000256" key="1">
    <source>
        <dbReference type="SAM" id="MobiDB-lite"/>
    </source>
</evidence>
<proteinExistence type="predicted"/>
<feature type="compositionally biased region" description="Polar residues" evidence="1">
    <location>
        <begin position="168"/>
        <end position="186"/>
    </location>
</feature>
<feature type="region of interest" description="Disordered" evidence="1">
    <location>
        <begin position="167"/>
        <end position="186"/>
    </location>
</feature>
<reference evidence="2 3" key="1">
    <citation type="journal article" date="2013" name="Genome Announc.">
        <title>Complete Genome Sequence of Mycobacterium massiliense Clinical Strain Asan 50594, Belonging to the Type II Genotype.</title>
        <authorList>
            <person name="Kim B.J."/>
            <person name="Kim B.R."/>
            <person name="Hong S.H."/>
            <person name="Seok S.H."/>
            <person name="Kook Y.H."/>
            <person name="Kim B.J."/>
        </authorList>
    </citation>
    <scope>NUCLEOTIDE SEQUENCE [LARGE SCALE GENOMIC DNA]</scope>
    <source>
        <strain evidence="2 3">50594</strain>
    </source>
</reference>
<accession>A0AB33A507</accession>
<dbReference type="EMBL" id="CP004374">
    <property type="protein sequence ID" value="AGM26822.1"/>
    <property type="molecule type" value="Genomic_DNA"/>
</dbReference>
<sequence length="659" mass="67871">MPVSTTHDIQKPDDQFGLVGDNWPVESESAYATAERQATTASNTAQAQAQEATDAATKTDADMKGKTAESVSNGYSHSASQLHEQSVHYNTVSAWMADAGGAVAGAKRRISTLVRAGTSEIRDAITSETTGTAVSPSSSELTTKYQGDIATIASKLGVDLASIGHSLSGDSGASTTPAYVRTGPTSTAPTIREAAHQEASGQAPELAPHQLPPMPRASAPSSTDSPSVPGTPSVPSAPAHPTLAGLISGSGPSGTPNSPSTSSKPASSATSGAPAVQQQAHQSTEQHQYPKEPGLPHIPSLPLPDIAAAAETIATAVSSATAHQLSTAAPSTITPSTPASTGITPGVPGTPPMTPMAPGLSPIGGGGLSTPAVTQPTTPAVQGTPVAPSPAPQQTTTPSPPRGPVVDTAWLQRNYGLAPGLDLPKPETPIVSALFIAELPDSEAHLHRALGTLRQEFERSGWSQPLAVATLRRGFETRTVYVTSDSVSVHPHGVLLPAGLTPLDEMPGTPVDSRLEGSLMVSEKLKALIPYGWEVQSMLSTVPADEHHQSTEQYQALVRGGELLECKVSRGREGVEAGEAMSVFARVAIGSGGCGELDVEGARLRAARWVGVQPSGYQGLLARWYLSDAADSMSRGAWGEAVYSSEKYLSISDMKRQAA</sequence>
<feature type="compositionally biased region" description="Low complexity" evidence="1">
    <location>
        <begin position="369"/>
        <end position="397"/>
    </location>
</feature>
<evidence type="ECO:0000313" key="3">
    <source>
        <dbReference type="Proteomes" id="UP000013961"/>
    </source>
</evidence>
<feature type="region of interest" description="Disordered" evidence="1">
    <location>
        <begin position="1"/>
        <end position="78"/>
    </location>
</feature>